<dbReference type="AlphaFoldDB" id="A0A2S9V3M2"/>
<name>A0A2S9V3M2_9ALTE</name>
<comment type="caution">
    <text evidence="1">The sequence shown here is derived from an EMBL/GenBank/DDBJ whole genome shotgun (WGS) entry which is preliminary data.</text>
</comment>
<gene>
    <name evidence="1" type="ORF">C6Y40_24010</name>
</gene>
<dbReference type="InterPro" id="IPR015867">
    <property type="entry name" value="N-reg_PII/ATP_PRibTrfase_C"/>
</dbReference>
<evidence type="ECO:0000313" key="1">
    <source>
        <dbReference type="EMBL" id="PRO71040.1"/>
    </source>
</evidence>
<dbReference type="InterPro" id="IPR021634">
    <property type="entry name" value="DUF3240"/>
</dbReference>
<proteinExistence type="predicted"/>
<dbReference type="RefSeq" id="WP_105936906.1">
    <property type="nucleotide sequence ID" value="NZ_PVNP01000219.1"/>
</dbReference>
<dbReference type="Gene3D" id="3.30.70.120">
    <property type="match status" value="1"/>
</dbReference>
<dbReference type="Proteomes" id="UP000238949">
    <property type="component" value="Unassembled WGS sequence"/>
</dbReference>
<accession>A0A2S9V3M2</accession>
<dbReference type="OrthoDB" id="5296902at2"/>
<keyword evidence="2" id="KW-1185">Reference proteome</keyword>
<sequence>MTEQCIFSCFVDPETVDNVVDCLLCQPFVGGFSMHGIEGYSKEHANYTVSEQVAGHRSVCRIDIRLQHKDLDSLTAALAALSLQHRIRYWVTPVIDSGII</sequence>
<evidence type="ECO:0008006" key="3">
    <source>
        <dbReference type="Google" id="ProtNLM"/>
    </source>
</evidence>
<reference evidence="2" key="1">
    <citation type="journal article" date="2020" name="Int. J. Syst. Evol. Microbiol.">
        <title>Alteromonas alba sp. nov., a marine bacterium isolated from the seawater of the West Pacific Ocean.</title>
        <authorList>
            <person name="Sun C."/>
            <person name="Wu Y.-H."/>
            <person name="Xamxidin M."/>
            <person name="Cheng H."/>
            <person name="Xu X.-W."/>
        </authorList>
    </citation>
    <scope>NUCLEOTIDE SEQUENCE [LARGE SCALE GENOMIC DNA]</scope>
    <source>
        <strain evidence="2">190</strain>
    </source>
</reference>
<dbReference type="EMBL" id="PVNP01000219">
    <property type="protein sequence ID" value="PRO71040.1"/>
    <property type="molecule type" value="Genomic_DNA"/>
</dbReference>
<protein>
    <recommendedName>
        <fullName evidence="3">DUF3240 domain-containing protein</fullName>
    </recommendedName>
</protein>
<evidence type="ECO:0000313" key="2">
    <source>
        <dbReference type="Proteomes" id="UP000238949"/>
    </source>
</evidence>
<organism evidence="1 2">
    <name type="scientific">Alteromonas alba</name>
    <dbReference type="NCBI Taxonomy" id="2079529"/>
    <lineage>
        <taxon>Bacteria</taxon>
        <taxon>Pseudomonadati</taxon>
        <taxon>Pseudomonadota</taxon>
        <taxon>Gammaproteobacteria</taxon>
        <taxon>Alteromonadales</taxon>
        <taxon>Alteromonadaceae</taxon>
        <taxon>Alteromonas/Salinimonas group</taxon>
        <taxon>Alteromonas</taxon>
    </lineage>
</organism>
<dbReference type="Pfam" id="PF11582">
    <property type="entry name" value="DUF3240"/>
    <property type="match status" value="1"/>
</dbReference>